<dbReference type="WBParaSite" id="PS1159_v2.g1136.t1">
    <property type="protein sequence ID" value="PS1159_v2.g1136.t1"/>
    <property type="gene ID" value="PS1159_v2.g1136"/>
</dbReference>
<organism evidence="1 2">
    <name type="scientific">Panagrolaimus sp. PS1159</name>
    <dbReference type="NCBI Taxonomy" id="55785"/>
    <lineage>
        <taxon>Eukaryota</taxon>
        <taxon>Metazoa</taxon>
        <taxon>Ecdysozoa</taxon>
        <taxon>Nematoda</taxon>
        <taxon>Chromadorea</taxon>
        <taxon>Rhabditida</taxon>
        <taxon>Tylenchina</taxon>
        <taxon>Panagrolaimomorpha</taxon>
        <taxon>Panagrolaimoidea</taxon>
        <taxon>Panagrolaimidae</taxon>
        <taxon>Panagrolaimus</taxon>
    </lineage>
</organism>
<protein>
    <submittedName>
        <fullName evidence="2">BHLH domain-containing protein</fullName>
    </submittedName>
</protein>
<sequence>MKNGTRKTIKKEVIEHEQRRRSANLRERQRTQELNAAFNDLRNKIPSMPADKLSKVHSLRIATAYITYLVEMLNGQSQSEFIDCNFKSSFHVWRSQKAQEQISTSNGYYKSYNSSYNFLDLPESNYFISNEFCKKEESKQEGEMNEYSSKILYNNASAFVDQKSCRKPKSNGRQ</sequence>
<name>A0AC35EVW8_9BILA</name>
<proteinExistence type="predicted"/>
<reference evidence="2" key="1">
    <citation type="submission" date="2022-11" db="UniProtKB">
        <authorList>
            <consortium name="WormBaseParasite"/>
        </authorList>
    </citation>
    <scope>IDENTIFICATION</scope>
</reference>
<evidence type="ECO:0000313" key="1">
    <source>
        <dbReference type="Proteomes" id="UP000887580"/>
    </source>
</evidence>
<evidence type="ECO:0000313" key="2">
    <source>
        <dbReference type="WBParaSite" id="PS1159_v2.g1136.t1"/>
    </source>
</evidence>
<dbReference type="Proteomes" id="UP000887580">
    <property type="component" value="Unplaced"/>
</dbReference>
<accession>A0AC35EVW8</accession>